<sequence>MDFPKNREIDALVPEYTEKGDATHVYLRDGSDYVIDVTLKTVLKFLAYRSCRDICRLREWSAEHTHKRLNNPLPLDEELVLMPYRARHPRVAGDAIMGCVNAAAGVRLKEDEGTLLLTAGGHKLRSLWKPETTQEHLDRAFSICRELLEILDEKILRRLKMVGAVR</sequence>
<evidence type="ECO:0000313" key="1">
    <source>
        <dbReference type="EMBL" id="SHF02311.1"/>
    </source>
</evidence>
<gene>
    <name evidence="1" type="ORF">SAMN02745190_01674</name>
</gene>
<name>A0A1M4Y979_9FIRM</name>
<dbReference type="OrthoDB" id="1683804at2"/>
<proteinExistence type="predicted"/>
<dbReference type="STRING" id="1123243.SAMN02745190_01674"/>
<dbReference type="EMBL" id="FQUG01000006">
    <property type="protein sequence ID" value="SHF02311.1"/>
    <property type="molecule type" value="Genomic_DNA"/>
</dbReference>
<evidence type="ECO:0000313" key="2">
    <source>
        <dbReference type="Proteomes" id="UP000184404"/>
    </source>
</evidence>
<accession>A0A1M4Y979</accession>
<protein>
    <submittedName>
        <fullName evidence="1">Uncharacterized protein</fullName>
    </submittedName>
</protein>
<keyword evidence="2" id="KW-1185">Reference proteome</keyword>
<dbReference type="Proteomes" id="UP000184404">
    <property type="component" value="Unassembled WGS sequence"/>
</dbReference>
<dbReference type="AlphaFoldDB" id="A0A1M4Y979"/>
<reference evidence="1 2" key="1">
    <citation type="submission" date="2016-11" db="EMBL/GenBank/DDBJ databases">
        <authorList>
            <person name="Jaros S."/>
            <person name="Januszkiewicz K."/>
            <person name="Wedrychowicz H."/>
        </authorList>
    </citation>
    <scope>NUCLEOTIDE SEQUENCE [LARGE SCALE GENOMIC DNA]</scope>
    <source>
        <strain evidence="1 2">DSM 10502</strain>
    </source>
</reference>
<organism evidence="1 2">
    <name type="scientific">Schwartzia succinivorans DSM 10502</name>
    <dbReference type="NCBI Taxonomy" id="1123243"/>
    <lineage>
        <taxon>Bacteria</taxon>
        <taxon>Bacillati</taxon>
        <taxon>Bacillota</taxon>
        <taxon>Negativicutes</taxon>
        <taxon>Selenomonadales</taxon>
        <taxon>Selenomonadaceae</taxon>
        <taxon>Schwartzia</taxon>
    </lineage>
</organism>
<dbReference type="RefSeq" id="WP_072935771.1">
    <property type="nucleotide sequence ID" value="NZ_FQUG01000006.1"/>
</dbReference>